<protein>
    <submittedName>
        <fullName evidence="2">Uncharacterized protein</fullName>
    </submittedName>
</protein>
<feature type="transmembrane region" description="Helical" evidence="1">
    <location>
        <begin position="49"/>
        <end position="67"/>
    </location>
</feature>
<dbReference type="HOGENOM" id="CLU_2340180_0_0_2"/>
<evidence type="ECO:0000313" key="3">
    <source>
        <dbReference type="Proteomes" id="UP000010866"/>
    </source>
</evidence>
<gene>
    <name evidence="2" type="ordered locus">Metho_1480</name>
</gene>
<dbReference type="AlphaFoldDB" id="L0KYB7"/>
<organism evidence="2 3">
    <name type="scientific">Methanomethylovorans hollandica (strain DSM 15978 / NBRC 107637 / DMS1)</name>
    <dbReference type="NCBI Taxonomy" id="867904"/>
    <lineage>
        <taxon>Archaea</taxon>
        <taxon>Methanobacteriati</taxon>
        <taxon>Methanobacteriota</taxon>
        <taxon>Stenosarchaea group</taxon>
        <taxon>Methanomicrobia</taxon>
        <taxon>Methanosarcinales</taxon>
        <taxon>Methanosarcinaceae</taxon>
        <taxon>Methanomethylovorans</taxon>
    </lineage>
</organism>
<dbReference type="Proteomes" id="UP000010866">
    <property type="component" value="Chromosome"/>
</dbReference>
<keyword evidence="1" id="KW-0472">Membrane</keyword>
<evidence type="ECO:0000256" key="1">
    <source>
        <dbReference type="SAM" id="Phobius"/>
    </source>
</evidence>
<proteinExistence type="predicted"/>
<reference evidence="3" key="1">
    <citation type="submission" date="2012-02" db="EMBL/GenBank/DDBJ databases">
        <title>Complete sequence of chromosome of Methanomethylovorans hollandica DSM 15978.</title>
        <authorList>
            <person name="Lucas S."/>
            <person name="Copeland A."/>
            <person name="Lapidus A."/>
            <person name="Glavina del Rio T."/>
            <person name="Dalin E."/>
            <person name="Tice H."/>
            <person name="Bruce D."/>
            <person name="Goodwin L."/>
            <person name="Pitluck S."/>
            <person name="Peters L."/>
            <person name="Mikhailova N."/>
            <person name="Held B."/>
            <person name="Kyrpides N."/>
            <person name="Mavromatis K."/>
            <person name="Ivanova N."/>
            <person name="Brettin T."/>
            <person name="Detter J.C."/>
            <person name="Han C."/>
            <person name="Larimer F."/>
            <person name="Land M."/>
            <person name="Hauser L."/>
            <person name="Markowitz V."/>
            <person name="Cheng J.-F."/>
            <person name="Hugenholtz P."/>
            <person name="Woyke T."/>
            <person name="Wu D."/>
            <person name="Spring S."/>
            <person name="Schroeder M."/>
            <person name="Brambilla E."/>
            <person name="Klenk H.-P."/>
            <person name="Eisen J.A."/>
        </authorList>
    </citation>
    <scope>NUCLEOTIDE SEQUENCE [LARGE SCALE GENOMIC DNA]</scope>
    <source>
        <strain evidence="3">DSM 15978 / NBRC 107637 / DMS1</strain>
    </source>
</reference>
<evidence type="ECO:0000313" key="2">
    <source>
        <dbReference type="EMBL" id="AGB49685.1"/>
    </source>
</evidence>
<feature type="transmembrane region" description="Helical" evidence="1">
    <location>
        <begin position="24"/>
        <end position="43"/>
    </location>
</feature>
<dbReference type="KEGG" id="mhz:Metho_1480"/>
<sequence length="97" mass="11193">MLKSHSIDDDVNNISFKQMVNNTIIIKYTHLSIIVKLCGYYLNLFSVKLIDLLLINNYFLIVCLLYSNRIMDFLDSSAFMPVYSSHGIFFILGNSCQ</sequence>
<accession>L0KYB7</accession>
<keyword evidence="1" id="KW-0812">Transmembrane</keyword>
<keyword evidence="3" id="KW-1185">Reference proteome</keyword>
<name>L0KYB7_METHD</name>
<keyword evidence="1" id="KW-1133">Transmembrane helix</keyword>
<dbReference type="EMBL" id="CP003362">
    <property type="protein sequence ID" value="AGB49685.1"/>
    <property type="molecule type" value="Genomic_DNA"/>
</dbReference>